<reference evidence="5" key="1">
    <citation type="submission" date="2016-10" db="EMBL/GenBank/DDBJ databases">
        <authorList>
            <person name="Varghese N."/>
            <person name="Submissions S."/>
        </authorList>
    </citation>
    <scope>NUCLEOTIDE SEQUENCE [LARGE SCALE GENOMIC DNA]</scope>
    <source>
        <strain evidence="5">DSM 26542</strain>
    </source>
</reference>
<evidence type="ECO:0000256" key="1">
    <source>
        <dbReference type="ARBA" id="ARBA00006464"/>
    </source>
</evidence>
<dbReference type="STRING" id="1150112.SAMN04487893_101172"/>
<dbReference type="InterPro" id="IPR003362">
    <property type="entry name" value="Bact_transf"/>
</dbReference>
<keyword evidence="4" id="KW-0808">Transferase</keyword>
<evidence type="ECO:0000259" key="3">
    <source>
        <dbReference type="Pfam" id="PF02397"/>
    </source>
</evidence>
<evidence type="ECO:0000313" key="5">
    <source>
        <dbReference type="Proteomes" id="UP000243887"/>
    </source>
</evidence>
<keyword evidence="2" id="KW-1133">Transmembrane helix</keyword>
<dbReference type="RefSeq" id="WP_090677562.1">
    <property type="nucleotide sequence ID" value="NZ_FORU01000001.1"/>
</dbReference>
<protein>
    <submittedName>
        <fullName evidence="4">Sugar transferase involved in LPS biosynthesis (Colanic, teichoic acid)</fullName>
    </submittedName>
</protein>
<dbReference type="GO" id="GO:0016780">
    <property type="term" value="F:phosphotransferase activity, for other substituted phosphate groups"/>
    <property type="evidence" value="ECO:0007669"/>
    <property type="project" value="TreeGrafter"/>
</dbReference>
<dbReference type="AlphaFoldDB" id="A0A1I3L4J9"/>
<sequence>MYKNLFKRVLDFLAAFFGLLVLSPIFIFVTIGLFFANQGKPFFFQRRPGKNERIFSIIKFKTMNDKKGADGSLLSDADRLTPIGAFVRKTSLDEIPQLINVLKGDMSLIGPRPLLVKYLDYYRDEEKIRHTVRPGITGWAQVKGRNTLNWNDRLAYDIEYVNNISFLFDLQLIFLTVKKVFKSEDIVVDPRSIMQDLDEERTLN</sequence>
<gene>
    <name evidence="4" type="ORF">SAMN04487893_101172</name>
</gene>
<dbReference type="Pfam" id="PF02397">
    <property type="entry name" value="Bac_transf"/>
    <property type="match status" value="1"/>
</dbReference>
<dbReference type="Proteomes" id="UP000243887">
    <property type="component" value="Unassembled WGS sequence"/>
</dbReference>
<dbReference type="PANTHER" id="PTHR30576:SF8">
    <property type="entry name" value="UNDECAPRENYL-PHOSPHATE GALACTOSE PHOSPHOTRANSFERASE"/>
    <property type="match status" value="1"/>
</dbReference>
<evidence type="ECO:0000256" key="2">
    <source>
        <dbReference type="SAM" id="Phobius"/>
    </source>
</evidence>
<name>A0A1I3L4J9_9FLAO</name>
<accession>A0A1I3L4J9</accession>
<proteinExistence type="inferred from homology"/>
<dbReference type="EMBL" id="FORU01000001">
    <property type="protein sequence ID" value="SFI79588.1"/>
    <property type="molecule type" value="Genomic_DNA"/>
</dbReference>
<dbReference type="OrthoDB" id="9808602at2"/>
<comment type="similarity">
    <text evidence="1">Belongs to the bacterial sugar transferase family.</text>
</comment>
<keyword evidence="5" id="KW-1185">Reference proteome</keyword>
<organism evidence="4 5">
    <name type="scientific">Myroides guanonis</name>
    <dbReference type="NCBI Taxonomy" id="1150112"/>
    <lineage>
        <taxon>Bacteria</taxon>
        <taxon>Pseudomonadati</taxon>
        <taxon>Bacteroidota</taxon>
        <taxon>Flavobacteriia</taxon>
        <taxon>Flavobacteriales</taxon>
        <taxon>Flavobacteriaceae</taxon>
        <taxon>Myroides</taxon>
    </lineage>
</organism>
<keyword evidence="2" id="KW-0472">Membrane</keyword>
<evidence type="ECO:0000313" key="4">
    <source>
        <dbReference type="EMBL" id="SFI79588.1"/>
    </source>
</evidence>
<feature type="domain" description="Bacterial sugar transferase" evidence="3">
    <location>
        <begin position="7"/>
        <end position="182"/>
    </location>
</feature>
<keyword evidence="2" id="KW-0812">Transmembrane</keyword>
<dbReference type="PANTHER" id="PTHR30576">
    <property type="entry name" value="COLANIC BIOSYNTHESIS UDP-GLUCOSE LIPID CARRIER TRANSFERASE"/>
    <property type="match status" value="1"/>
</dbReference>
<feature type="transmembrane region" description="Helical" evidence="2">
    <location>
        <begin position="12"/>
        <end position="36"/>
    </location>
</feature>